<accession>A0A0D0GXI2</accession>
<dbReference type="SUPFAM" id="SSF53335">
    <property type="entry name" value="S-adenosyl-L-methionine-dependent methyltransferases"/>
    <property type="match status" value="1"/>
</dbReference>
<dbReference type="Gene3D" id="3.40.50.150">
    <property type="entry name" value="Vaccinia Virus protein VP39"/>
    <property type="match status" value="1"/>
</dbReference>
<accession>A0A7W0C5D4</accession>
<proteinExistence type="predicted"/>
<dbReference type="PANTHER" id="PTHR47816:SF4">
    <property type="entry name" value="RIBOSOMAL RNA SMALL SUBUNIT METHYLTRANSFERASE C"/>
    <property type="match status" value="1"/>
</dbReference>
<dbReference type="RefSeq" id="WP_021095341.1">
    <property type="nucleotide sequence ID" value="NZ_ANOC01000042.1"/>
</dbReference>
<dbReference type="Proteomes" id="UP000032047">
    <property type="component" value="Unassembled WGS sequence"/>
</dbReference>
<sequence length="199" mass="22430">MGDHYYTERPTVESKPFQWAYMLRGHQFLFTVDQGVFSKKEVDFGSRLLIETFVEPNVQGNILDVGCGYGPIGLALAKDFPHRTVHMIDVNERAIELAKKNKQQNGIENARIYISDLFQRVEGTFAAIVTNPPIRAGKAVVHSIFEQSANYLLSGGQLWVVIQKKQGAPSALEKLKTIFDEVDVVEKKKGYFIIRAQKA</sequence>
<keyword evidence="4" id="KW-1185">Reference proteome</keyword>
<dbReference type="PATRIC" id="fig|265546.4.peg.2267"/>
<dbReference type="InterPro" id="IPR046977">
    <property type="entry name" value="RsmC/RlmG"/>
</dbReference>
<gene>
    <name evidence="3" type="ORF">JV16_02255</name>
</gene>
<evidence type="ECO:0000313" key="4">
    <source>
        <dbReference type="Proteomes" id="UP000032047"/>
    </source>
</evidence>
<dbReference type="InterPro" id="IPR029063">
    <property type="entry name" value="SAM-dependent_MTases_sf"/>
</dbReference>
<comment type="caution">
    <text evidence="3">The sequence shown here is derived from an EMBL/GenBank/DDBJ whole genome shotgun (WGS) entry which is preliminary data.</text>
</comment>
<evidence type="ECO:0000256" key="1">
    <source>
        <dbReference type="ARBA" id="ARBA00022603"/>
    </source>
</evidence>
<dbReference type="GO" id="GO:0052914">
    <property type="term" value="F:16S rRNA (guanine(1207)-N(2))-methyltransferase activity"/>
    <property type="evidence" value="ECO:0007669"/>
    <property type="project" value="UniProtKB-EC"/>
</dbReference>
<reference evidence="3 4" key="1">
    <citation type="submission" date="2015-01" db="EMBL/GenBank/DDBJ databases">
        <title>Genome sequence of Anoxybacillus ayderensis strain AB04.</title>
        <authorList>
            <person name="Belduz A.O."/>
            <person name="Canakci S."/>
            <person name="Chan K.-G."/>
            <person name="Kahar U.M."/>
            <person name="Yaakob A.S."/>
            <person name="Chan C.S."/>
            <person name="Goh K.M."/>
        </authorList>
    </citation>
    <scope>NUCLEOTIDE SEQUENCE [LARGE SCALE GENOMIC DNA]</scope>
    <source>
        <strain evidence="3 4">AB04</strain>
    </source>
</reference>
<organism evidence="3 4">
    <name type="scientific">Anoxybacillus ayderensis</name>
    <dbReference type="NCBI Taxonomy" id="265546"/>
    <lineage>
        <taxon>Bacteria</taxon>
        <taxon>Bacillati</taxon>
        <taxon>Bacillota</taxon>
        <taxon>Bacilli</taxon>
        <taxon>Bacillales</taxon>
        <taxon>Anoxybacillaceae</taxon>
        <taxon>Anoxybacillus</taxon>
    </lineage>
</organism>
<name>A0A0D0GXI2_9BACL</name>
<dbReference type="PANTHER" id="PTHR47816">
    <property type="entry name" value="RIBOSOMAL RNA SMALL SUBUNIT METHYLTRANSFERASE C"/>
    <property type="match status" value="1"/>
</dbReference>
<dbReference type="EMBL" id="JXTG01000014">
    <property type="protein sequence ID" value="KIP20541.1"/>
    <property type="molecule type" value="Genomic_DNA"/>
</dbReference>
<evidence type="ECO:0000313" key="3">
    <source>
        <dbReference type="EMBL" id="KIP20541.1"/>
    </source>
</evidence>
<keyword evidence="1 3" id="KW-0489">Methyltransferase</keyword>
<evidence type="ECO:0000256" key="2">
    <source>
        <dbReference type="ARBA" id="ARBA00022679"/>
    </source>
</evidence>
<protein>
    <submittedName>
        <fullName evidence="3">Ribosomal RNA small subunit methyltransferase C</fullName>
        <ecNumber evidence="3">2.1.1.172</ecNumber>
    </submittedName>
</protein>
<dbReference type="InterPro" id="IPR007848">
    <property type="entry name" value="Small_mtfrase_dom"/>
</dbReference>
<dbReference type="AlphaFoldDB" id="A0A0D0GXI2"/>
<dbReference type="EC" id="2.1.1.172" evidence="3"/>
<dbReference type="Pfam" id="PF05175">
    <property type="entry name" value="MTS"/>
    <property type="match status" value="1"/>
</dbReference>
<dbReference type="CDD" id="cd02440">
    <property type="entry name" value="AdoMet_MTases"/>
    <property type="match status" value="1"/>
</dbReference>
<keyword evidence="2 3" id="KW-0808">Transferase</keyword>